<gene>
    <name evidence="1" type="ORF">AVEN_138983_1</name>
</gene>
<accession>A0A4Y2SX98</accession>
<evidence type="ECO:0000313" key="2">
    <source>
        <dbReference type="Proteomes" id="UP000499080"/>
    </source>
</evidence>
<evidence type="ECO:0000313" key="1">
    <source>
        <dbReference type="EMBL" id="GBN92998.1"/>
    </source>
</evidence>
<feature type="non-terminal residue" evidence="1">
    <location>
        <position position="1"/>
    </location>
</feature>
<dbReference type="EMBL" id="BGPR01024708">
    <property type="protein sequence ID" value="GBN92998.1"/>
    <property type="molecule type" value="Genomic_DNA"/>
</dbReference>
<comment type="caution">
    <text evidence="1">The sequence shown here is derived from an EMBL/GenBank/DDBJ whole genome shotgun (WGS) entry which is preliminary data.</text>
</comment>
<protein>
    <submittedName>
        <fullName evidence="1">Uncharacterized protein</fullName>
    </submittedName>
</protein>
<reference evidence="1 2" key="1">
    <citation type="journal article" date="2019" name="Sci. Rep.">
        <title>Orb-weaving spider Araneus ventricosus genome elucidates the spidroin gene catalogue.</title>
        <authorList>
            <person name="Kono N."/>
            <person name="Nakamura H."/>
            <person name="Ohtoshi R."/>
            <person name="Moran D.A.P."/>
            <person name="Shinohara A."/>
            <person name="Yoshida Y."/>
            <person name="Fujiwara M."/>
            <person name="Mori M."/>
            <person name="Tomita M."/>
            <person name="Arakawa K."/>
        </authorList>
    </citation>
    <scope>NUCLEOTIDE SEQUENCE [LARGE SCALE GENOMIC DNA]</scope>
</reference>
<sequence length="74" mass="8584">NLENRFPAVLDLWLRKEFYRDKYGMTSSNQAWTLDLGDERGNHFREFGDEMWDLKNAGIFSISLLGGGDPDLSR</sequence>
<dbReference type="AlphaFoldDB" id="A0A4Y2SX98"/>
<dbReference type="Proteomes" id="UP000499080">
    <property type="component" value="Unassembled WGS sequence"/>
</dbReference>
<organism evidence="1 2">
    <name type="scientific">Araneus ventricosus</name>
    <name type="common">Orbweaver spider</name>
    <name type="synonym">Epeira ventricosa</name>
    <dbReference type="NCBI Taxonomy" id="182803"/>
    <lineage>
        <taxon>Eukaryota</taxon>
        <taxon>Metazoa</taxon>
        <taxon>Ecdysozoa</taxon>
        <taxon>Arthropoda</taxon>
        <taxon>Chelicerata</taxon>
        <taxon>Arachnida</taxon>
        <taxon>Araneae</taxon>
        <taxon>Araneomorphae</taxon>
        <taxon>Entelegynae</taxon>
        <taxon>Araneoidea</taxon>
        <taxon>Araneidae</taxon>
        <taxon>Araneus</taxon>
    </lineage>
</organism>
<proteinExistence type="predicted"/>
<name>A0A4Y2SX98_ARAVE</name>
<keyword evidence="2" id="KW-1185">Reference proteome</keyword>